<keyword evidence="1" id="KW-0472">Membrane</keyword>
<reference evidence="2 3" key="1">
    <citation type="submission" date="2024-08" db="EMBL/GenBank/DDBJ databases">
        <title>Two novel Cytobacillus novel species.</title>
        <authorList>
            <person name="Liu G."/>
        </authorList>
    </citation>
    <scope>NUCLEOTIDE SEQUENCE [LARGE SCALE GENOMIC DNA]</scope>
    <source>
        <strain evidence="2 3">FJAT-54145</strain>
    </source>
</reference>
<proteinExistence type="predicted"/>
<keyword evidence="3" id="KW-1185">Reference proteome</keyword>
<organism evidence="2 3">
    <name type="scientific">Cytobacillus spartinae</name>
    <dbReference type="NCBI Taxonomy" id="3299023"/>
    <lineage>
        <taxon>Bacteria</taxon>
        <taxon>Bacillati</taxon>
        <taxon>Bacillota</taxon>
        <taxon>Bacilli</taxon>
        <taxon>Bacillales</taxon>
        <taxon>Bacillaceae</taxon>
        <taxon>Cytobacillus</taxon>
    </lineage>
</organism>
<name>A0ABW6KGC7_9BACI</name>
<dbReference type="EMBL" id="JBIACK010000014">
    <property type="protein sequence ID" value="MFE8703289.1"/>
    <property type="molecule type" value="Genomic_DNA"/>
</dbReference>
<feature type="transmembrane region" description="Helical" evidence="1">
    <location>
        <begin position="225"/>
        <end position="246"/>
    </location>
</feature>
<feature type="transmembrane region" description="Helical" evidence="1">
    <location>
        <begin position="12"/>
        <end position="32"/>
    </location>
</feature>
<gene>
    <name evidence="2" type="ORF">ACFYKX_22160</name>
</gene>
<evidence type="ECO:0000313" key="2">
    <source>
        <dbReference type="EMBL" id="MFE8703289.1"/>
    </source>
</evidence>
<feature type="transmembrane region" description="Helical" evidence="1">
    <location>
        <begin position="88"/>
        <end position="115"/>
    </location>
</feature>
<evidence type="ECO:0008006" key="4">
    <source>
        <dbReference type="Google" id="ProtNLM"/>
    </source>
</evidence>
<protein>
    <recommendedName>
        <fullName evidence="4">ABC transporter permease</fullName>
    </recommendedName>
</protein>
<dbReference type="RefSeq" id="WP_389363690.1">
    <property type="nucleotide sequence ID" value="NZ_JBIACK010000014.1"/>
</dbReference>
<feature type="transmembrane region" description="Helical" evidence="1">
    <location>
        <begin position="172"/>
        <end position="191"/>
    </location>
</feature>
<feature type="transmembrane region" description="Helical" evidence="1">
    <location>
        <begin position="44"/>
        <end position="67"/>
    </location>
</feature>
<evidence type="ECO:0000256" key="1">
    <source>
        <dbReference type="SAM" id="Phobius"/>
    </source>
</evidence>
<keyword evidence="1" id="KW-0812">Transmembrane</keyword>
<sequence>MNPFLGLYKKDLIITQSWVITTSVLALLSFVIGAGLGSYLKVPFIFAITAVVILTLHIFYIPAYLISSLITEGHTQLWLHNPNSGHKLFLSKLFASLTYFIPSILTVSIISNFAISNATHLEVFQPFEGHILQTLFLMMGGITLGSIYLGIWIFFYWSLYQALRNVPLLKRVRWMVIFALWLIIGTIGNFIKNSAFYQELKEIRFVDWKFNVSESAFLEISNLSLIPLFLHVLLSIVIFLLAVWIFERKVEV</sequence>
<comment type="caution">
    <text evidence="2">The sequence shown here is derived from an EMBL/GenBank/DDBJ whole genome shotgun (WGS) entry which is preliminary data.</text>
</comment>
<keyword evidence="1" id="KW-1133">Transmembrane helix</keyword>
<dbReference type="Proteomes" id="UP001601059">
    <property type="component" value="Unassembled WGS sequence"/>
</dbReference>
<accession>A0ABW6KGC7</accession>
<feature type="transmembrane region" description="Helical" evidence="1">
    <location>
        <begin position="135"/>
        <end position="160"/>
    </location>
</feature>
<evidence type="ECO:0000313" key="3">
    <source>
        <dbReference type="Proteomes" id="UP001601059"/>
    </source>
</evidence>